<dbReference type="HOGENOM" id="CLU_000211_1_0_1"/>
<dbReference type="OMA" id="IFWLLEQ"/>
<gene>
    <name evidence="11" type="ORF">F503_01341</name>
</gene>
<dbReference type="Proteomes" id="UP000016923">
    <property type="component" value="Unassembled WGS sequence"/>
</dbReference>
<keyword evidence="4" id="KW-0833">Ubl conjugation pathway</keyword>
<keyword evidence="12" id="KW-1185">Reference proteome</keyword>
<dbReference type="PANTHER" id="PTHR13367:SF33">
    <property type="entry name" value="P-LOOP CONTAINING NUCLEOSIDE TRIPHOSPHATE HYDROLASE PROTEIN"/>
    <property type="match status" value="1"/>
</dbReference>
<sequence>MATLEQAFNHIVLPPEIPGKEDANPDDIGYDLVRRLRRACDALKSITGSSFQQGWQLLDAALEGSQHIIGGPLTKSNLYPIFAQVAKENGFACLHMKEQNAALIMYRLDGPDMTSEIVFEAFESAPRLEKVIEARDVLSWNFPSRAVKIPLAEFWTNEFTESFAVFLEKADAEPLSHLAEKIHKAGVSLSEVRDVVKPDLITHMLLSLLQSMGGIAIVDTLQKRIRDDANLSGGQIPWRRLPFWLVLRVAAQRRLGLLHGLSVGYAAYKILSCMVLSQLLQECTKSRFPARFPIALTVILQKKLGRKMAKLETYLASITGSVDTASDECATIQKLIDSVAPTFKASIQAASAYVNNSLATFKSTSLRKIPQLPSRADESDLILSLPSSGRHLDSLLLPIDRRQGSWVAPANHASSLPGNPSELPAVRNTAGFTKDVVDIAQQIVRSSGMCAEAWKTCNEEMNAAQAMDICSASKSTMASLMEMVKPYSIDSVELNSALILEVFDNWAIMDTIMVSQYPLLREYCPVFPPDLLNLLQLPDLKSMQRLRKIQRHLDHRHRDSAYQNKTIFAEFDADCFPTRFSKSSEELQELLCRIIAMQDSLVSSKTAELGRKCDDYDDRTREMNASECSCFYSGGQRQVKGCVRCYKWRVRRRIKISTFEHYLPADSSISNALVFELGIPHLLSIYMQTSWAVLTRLAYPQTPRRVKKVYRIQDGKLGGFETASDTRSAGQVTLASSVKTFDDTHYREVKMKATLDQVVLPLGARYRLFDAKSRAFISDFDKPLTIAHFVHTHIPESLRATVMPHVDHPPTVPEVPSSYECVANRPRCPHHLSIHEFEAQQRLLSAKATRWLTMLVELGCSNINFGKEDSMLILCHLAHEAGPRKTSVGTGGKKGLGSFHLMFADNDFVQRLLAELNKRLAGIKDNWRETNMMIMIITLLMRVNTLADQELHKDSVMSLLKVARLAALGWVNSLRDEMAAAKDPETSKRASEYGFRAALLCRRTFELFERNPSLEMSGQDLEIYVRASIAVQQNIFSDANTLPAIDKACLKRDSIMAHRLKNRVSATMRAFPDSLSSGILHGVGLGSSQPMAGGTSQLGFEPWTFLTGDSEGWIVSWLADGRGESRDMTRQCYTFHYTQGHLLVDGKTMGKLPDNIRASHEFTELFGDKHMLTYPSNIPGMSHRLMSVIDNHLIHLGQHGDKTIVLSYNRKGHAFEFVPRRHFITPPGVGGDMETATYDLPRRLVDDCFHWVNRATRSVEVRKQESQWYAKESDWYIDIPQRKARRRNVFLVDPFSKSCKLLYNVFRGFEDVQRLTVFQPISSRGGLSAELRHLELSFEVKDGGVLSCKELGAEVDPNQDAGTLYGYQSMIVLRDAVERDRRSIILPLAEVEWKRDGCHISVVAKADTRPQYSTNSRGRQGASSKAYARFEIDSVLGRLTCPPEPRILYTKAQLHAFTSTPLPDPLTGRTGEEEAVHTLLSGRCQPWKSLPLICHNILHQIMMLVPVRQYYPRDMRVLQQVSWSEFLPVGMQSDRYGRIVRLIISQADTLRQFEETGPSGSDLATLAANPDEVDKKQDTQDTQDPSDTPDTDKKDPVDPVTLLEARGEIQRMRYECSRMDLEPDCPVTPIDKKYLSLGRVYVSPSCDINSDIKCKAGLVFQVTQMLRKQPPLLPMKQNISTILNRWETIGGFIDDSFDPDETPLSSYMDRRFLSEVWGGLVQLCRNATDFDLPRVMFTLASLAFAPEVSTDAVRLLAAYSYMDEVQSIEPPPHEMYSGFKYKEELVVKTIMDIIEGEYVEYVAEDIDETGWRNVELILHERRAVHLEECRRDGKRLAQDILSHWPHSDTPETSFMSEYVNVHAALSKIEGLWERLSHNKDLSEYVTELQSEVDEFKVSPQKYTPAEDPVQLRERHKYTIPSLAMDVVCRPMASSSDEITVVPARNNAQRPIPRDYLPPTEFKELSSIVEIFASSADPVRSRYGKDLATSLRALNSVYAFQRRQDGPDFDRRGTNDFTASVNRAVRKHTDVHSTVVRHFSEGVAHLNSVRWLETVGLWPRLTPVSVLELLRSDRNLAHGEGVFPHIVHYGTLVTNTQRLYRLRRATAKGDERRTKEELENTGHTNWHPREHPDWLLMEIDANMLIREEQVTVAQAMIEPASQSNSVFQLNMGKGKTSVILPMVLAVLADGNQLARMIVPKSLILPTAQVIQTRLGGLVGRQVRHLTFSRRLISADNTQDLLSSYVATHMSLVASRGMLIAAPEHILAFKLCGLQCLADGKTDLGMEMVSFQTELEQTLCRDVLDESDFTLAVRTQLVYPSGDLTAIDGAPYRWQLVQQLLALVQDHAVAIASKYSEGLKVIPQKLGGYPTIHILHQSIEDVLHDLLVQDVCNGIVPLFRLESERSSTLNTNRSGRVSATKNFKQLLRRALVEDDSSADIAMAAGLFADVKAVENGLLLVRGLIKHGILMTCLKKRWNVQYGLHPGRWPIAVPFEARGVPSERSEFGHPDVSIIFTCLAFYYSGVNMEQFRKSLEHVLHHVDDPATEYEKWSSGDGHTHIPPELQNWNSINVDDQGQVEKLWTHLRYARSVINHYLNKFVFPQHSRQFSVKLQASAWDLPLITHARAGEQSLLKARTTGFSGTNDNKSMLPLTIKQDDLPGFSHTNAEVSAYFLEPRNRKYVCTTSSSKRWTEREFVRSLRSQDIRVLIDAGAFILELSNESLARAWLKDADGNVKAAVFFDEQDNRAMVVFRETTAQKVPLVSSPYADRLDECIVYFDEAHTRGVDLQLPPYAKGAVTLALGQTRDHTAQAALRLRQLATTQSVVFYAPPEVDQSIRDLCRDHHGLVPPRIESPHVVAWLLEQTCKTNEQLSSLYAAHGRDFCQRTDAIWTHRYGLDDSASRQALLEVLEQPERQTLETMYGSLHSVSSTSKSPVANAQIQGYMAALRQSQSSPRNSGTFAVAHGAFEEVEQEREVEVQVEEEDIPERRVVYSALSFPGLAMAIRTFVKTGSLPRGDGYLDVFANIAATNIGERHGIRTSGSKLYISTEFGRTIETSQYGRNPRDDFLRPAEWLLWCPMTETGVVVISEEVEQLMPLVRKSEIVHLVTYAAAVTRSMLDFSSLKYLSYPPLPKDYAFPPWLAVEMGILGGRLYMRYNEAQDMIAYLEDCVHEDKGSNAAASTAKGFCTDPSSFLLEWLPLRRTAQDILHTPAAYICQGRPLRRNHAFFLDAGHVLDADDTDGAKDEEEHSSLSSGPAGSSGQGSPNQTAGSNGRPSSDTTASEEDRWGKLQDMKLE</sequence>
<evidence type="ECO:0000313" key="11">
    <source>
        <dbReference type="EMBL" id="EPE04337.1"/>
    </source>
</evidence>
<dbReference type="eggNOG" id="ENOG502QUFK">
    <property type="taxonomic scope" value="Eukaryota"/>
</dbReference>
<evidence type="ECO:0000259" key="8">
    <source>
        <dbReference type="Pfam" id="PF12340"/>
    </source>
</evidence>
<feature type="domain" description="DUF6606" evidence="10">
    <location>
        <begin position="8"/>
        <end position="281"/>
    </location>
</feature>
<dbReference type="InterPro" id="IPR046541">
    <property type="entry name" value="DUF6606"/>
</dbReference>
<evidence type="ECO:0000256" key="3">
    <source>
        <dbReference type="ARBA" id="ARBA00022670"/>
    </source>
</evidence>
<dbReference type="InterPro" id="IPR022105">
    <property type="entry name" value="DUF3645"/>
</dbReference>
<reference evidence="11 12" key="1">
    <citation type="journal article" date="2013" name="BMC Genomics">
        <title>The genome and transcriptome of the pine saprophyte Ophiostoma piceae, and a comparison with the bark beetle-associated pine pathogen Grosmannia clavigera.</title>
        <authorList>
            <person name="Haridas S."/>
            <person name="Wang Y."/>
            <person name="Lim L."/>
            <person name="Massoumi Alamouti S."/>
            <person name="Jackman S."/>
            <person name="Docking R."/>
            <person name="Robertson G."/>
            <person name="Birol I."/>
            <person name="Bohlmann J."/>
            <person name="Breuil C."/>
        </authorList>
    </citation>
    <scope>NUCLEOTIDE SEQUENCE [LARGE SCALE GENOMIC DNA]</scope>
    <source>
        <strain evidence="11 12">UAMH 11346</strain>
    </source>
</reference>
<feature type="region of interest" description="Disordered" evidence="7">
    <location>
        <begin position="3237"/>
        <end position="3295"/>
    </location>
</feature>
<feature type="region of interest" description="Disordered" evidence="7">
    <location>
        <begin position="1554"/>
        <end position="1600"/>
    </location>
</feature>
<feature type="compositionally biased region" description="Polar residues" evidence="7">
    <location>
        <begin position="3264"/>
        <end position="3279"/>
    </location>
</feature>
<dbReference type="OrthoDB" id="3182339at2759"/>
<keyword evidence="3" id="KW-0645">Protease</keyword>
<accession>S3BV10</accession>
<evidence type="ECO:0000256" key="5">
    <source>
        <dbReference type="ARBA" id="ARBA00022801"/>
    </source>
</evidence>
<dbReference type="GO" id="GO:0006508">
    <property type="term" value="P:proteolysis"/>
    <property type="evidence" value="ECO:0007669"/>
    <property type="project" value="UniProtKB-KW"/>
</dbReference>
<dbReference type="EC" id="3.4.19.12" evidence="2"/>
<keyword evidence="6" id="KW-0788">Thiol protease</keyword>
<evidence type="ECO:0000256" key="1">
    <source>
        <dbReference type="ARBA" id="ARBA00000707"/>
    </source>
</evidence>
<dbReference type="PANTHER" id="PTHR13367">
    <property type="entry name" value="UBIQUITIN THIOESTERASE"/>
    <property type="match status" value="1"/>
</dbReference>
<dbReference type="EMBL" id="KE148161">
    <property type="protein sequence ID" value="EPE04337.1"/>
    <property type="molecule type" value="Genomic_DNA"/>
</dbReference>
<comment type="catalytic activity">
    <reaction evidence="1">
        <text>Thiol-dependent hydrolysis of ester, thioester, amide, peptide and isopeptide bonds formed by the C-terminal Gly of ubiquitin (a 76-residue protein attached to proteins as an intracellular targeting signal).</text>
        <dbReference type="EC" id="3.4.19.12"/>
    </reaction>
</comment>
<feature type="domain" description="DUF3638" evidence="8">
    <location>
        <begin position="2122"/>
        <end position="2348"/>
    </location>
</feature>
<dbReference type="VEuPathDB" id="FungiDB:F503_01341"/>
<organism evidence="11 12">
    <name type="scientific">Ophiostoma piceae (strain UAMH 11346)</name>
    <name type="common">Sap stain fungus</name>
    <dbReference type="NCBI Taxonomy" id="1262450"/>
    <lineage>
        <taxon>Eukaryota</taxon>
        <taxon>Fungi</taxon>
        <taxon>Dikarya</taxon>
        <taxon>Ascomycota</taxon>
        <taxon>Pezizomycotina</taxon>
        <taxon>Sordariomycetes</taxon>
        <taxon>Sordariomycetidae</taxon>
        <taxon>Ophiostomatales</taxon>
        <taxon>Ophiostomataceae</taxon>
        <taxon>Ophiostoma</taxon>
    </lineage>
</organism>
<dbReference type="Pfam" id="PF20255">
    <property type="entry name" value="DUF6606"/>
    <property type="match status" value="1"/>
</dbReference>
<evidence type="ECO:0000256" key="4">
    <source>
        <dbReference type="ARBA" id="ARBA00022786"/>
    </source>
</evidence>
<evidence type="ECO:0000256" key="7">
    <source>
        <dbReference type="SAM" id="MobiDB-lite"/>
    </source>
</evidence>
<feature type="domain" description="DUF3645" evidence="9">
    <location>
        <begin position="2482"/>
        <end position="2514"/>
    </location>
</feature>
<dbReference type="InterPro" id="IPR051346">
    <property type="entry name" value="OTU_Deubiquitinase"/>
</dbReference>
<protein>
    <recommendedName>
        <fullName evidence="2">ubiquitinyl hydrolase 1</fullName>
        <ecNumber evidence="2">3.4.19.12</ecNumber>
    </recommendedName>
</protein>
<feature type="compositionally biased region" description="Basic and acidic residues" evidence="7">
    <location>
        <begin position="3282"/>
        <end position="3295"/>
    </location>
</feature>
<dbReference type="Pfam" id="PF12359">
    <property type="entry name" value="DUF3645"/>
    <property type="match status" value="1"/>
</dbReference>
<evidence type="ECO:0000259" key="9">
    <source>
        <dbReference type="Pfam" id="PF12359"/>
    </source>
</evidence>
<feature type="compositionally biased region" description="Basic and acidic residues" evidence="7">
    <location>
        <begin position="3237"/>
        <end position="3249"/>
    </location>
</feature>
<feature type="compositionally biased region" description="Low complexity" evidence="7">
    <location>
        <begin position="3250"/>
        <end position="3263"/>
    </location>
</feature>
<evidence type="ECO:0000313" key="12">
    <source>
        <dbReference type="Proteomes" id="UP000016923"/>
    </source>
</evidence>
<keyword evidence="5" id="KW-0378">Hydrolase</keyword>
<evidence type="ECO:0000259" key="10">
    <source>
        <dbReference type="Pfam" id="PF20255"/>
    </source>
</evidence>
<dbReference type="STRING" id="1262450.S3BV10"/>
<proteinExistence type="predicted"/>
<dbReference type="Pfam" id="PF12340">
    <property type="entry name" value="DUF3638"/>
    <property type="match status" value="1"/>
</dbReference>
<dbReference type="InterPro" id="IPR022099">
    <property type="entry name" value="DUF3638"/>
</dbReference>
<name>S3BV10_OPHP1</name>
<evidence type="ECO:0000256" key="2">
    <source>
        <dbReference type="ARBA" id="ARBA00012759"/>
    </source>
</evidence>
<dbReference type="GO" id="GO:0004843">
    <property type="term" value="F:cysteine-type deubiquitinase activity"/>
    <property type="evidence" value="ECO:0007669"/>
    <property type="project" value="UniProtKB-EC"/>
</dbReference>
<evidence type="ECO:0000256" key="6">
    <source>
        <dbReference type="ARBA" id="ARBA00022807"/>
    </source>
</evidence>